<keyword evidence="4" id="KW-0411">Iron-sulfur</keyword>
<dbReference type="EMBL" id="JBEZFP010000106">
    <property type="protein sequence ID" value="MEU8137981.1"/>
    <property type="molecule type" value="Genomic_DNA"/>
</dbReference>
<evidence type="ECO:0000256" key="4">
    <source>
        <dbReference type="ARBA" id="ARBA00023014"/>
    </source>
</evidence>
<sequence length="505" mass="56643">MTGRTLPRGARIRSLGHASYEIEHAGVRLLIDPWFHPAFLGSWFPFPDNRPLLDDVVTNVYDLLYLSHAHEDHFDERTLELIDRDATTVVVPRFRSKALVRRLEELGFRTVVSLGHKERHEVADGFVLTMLLDTSHKEDSGLVVDLDGFRFLDLNDCNTPLSELPTDVDLLSAQYSGAMWYPNCYAYPDEVQRRKTAEVRGDLFDTLVRKVRLTGASAYLPAAGPPCFLDPELERFNDRTATIFPVWDDLADDFAAACPGVAAVCLEPGDALTADGPVESGLPGRAAWREDPEGYLAAYRVRRADEWAAYHEEPFEPVGAEELSGYFAKLTSWNKRFLADYERDVRLVADGVTWAVRLGRVGGVLEEDPVDAGYTIHVPPRALRAIVDGRIGWEEALLSLRLSLHRDPDVFDLTLMSLLRYGNQPAQTMQMVRERDEAASGETIERCGYAFQRFCPHAGEDLAHADIEDGVVECPRHHWKWDLATGECVSGGTVPLRVDPSERVP</sequence>
<dbReference type="InterPro" id="IPR017941">
    <property type="entry name" value="Rieske_2Fe-2S"/>
</dbReference>
<keyword evidence="3" id="KW-0408">Iron</keyword>
<organism evidence="6 7">
    <name type="scientific">Streptodolium elevatio</name>
    <dbReference type="NCBI Taxonomy" id="3157996"/>
    <lineage>
        <taxon>Bacteria</taxon>
        <taxon>Bacillati</taxon>
        <taxon>Actinomycetota</taxon>
        <taxon>Actinomycetes</taxon>
        <taxon>Kitasatosporales</taxon>
        <taxon>Streptomycetaceae</taxon>
        <taxon>Streptodolium</taxon>
    </lineage>
</organism>
<evidence type="ECO:0000256" key="1">
    <source>
        <dbReference type="ARBA" id="ARBA00022714"/>
    </source>
</evidence>
<dbReference type="SUPFAM" id="SSF50022">
    <property type="entry name" value="ISP domain"/>
    <property type="match status" value="1"/>
</dbReference>
<reference evidence="6 7" key="1">
    <citation type="submission" date="2024-06" db="EMBL/GenBank/DDBJ databases">
        <title>The Natural Products Discovery Center: Release of the First 8490 Sequenced Strains for Exploring Actinobacteria Biosynthetic Diversity.</title>
        <authorList>
            <person name="Kalkreuter E."/>
            <person name="Kautsar S.A."/>
            <person name="Yang D."/>
            <person name="Bader C.D."/>
            <person name="Teijaro C.N."/>
            <person name="Fluegel L."/>
            <person name="Davis C.M."/>
            <person name="Simpson J.R."/>
            <person name="Lauterbach L."/>
            <person name="Steele A.D."/>
            <person name="Gui C."/>
            <person name="Meng S."/>
            <person name="Li G."/>
            <person name="Viehrig K."/>
            <person name="Ye F."/>
            <person name="Su P."/>
            <person name="Kiefer A.F."/>
            <person name="Nichols A."/>
            <person name="Cepeda A.J."/>
            <person name="Yan W."/>
            <person name="Fan B."/>
            <person name="Jiang Y."/>
            <person name="Adhikari A."/>
            <person name="Zheng C.-J."/>
            <person name="Schuster L."/>
            <person name="Cowan T.M."/>
            <person name="Smanski M.J."/>
            <person name="Chevrette M.G."/>
            <person name="De Carvalho L.P.S."/>
            <person name="Shen B."/>
        </authorList>
    </citation>
    <scope>NUCLEOTIDE SEQUENCE [LARGE SCALE GENOMIC DNA]</scope>
    <source>
        <strain evidence="6 7">NPDC048946</strain>
    </source>
</reference>
<evidence type="ECO:0000313" key="6">
    <source>
        <dbReference type="EMBL" id="MEU8137981.1"/>
    </source>
</evidence>
<proteinExistence type="predicted"/>
<dbReference type="Gene3D" id="3.60.15.10">
    <property type="entry name" value="Ribonuclease Z/Hydroxyacylglutathione hydrolase-like"/>
    <property type="match status" value="1"/>
</dbReference>
<dbReference type="PROSITE" id="PS51296">
    <property type="entry name" value="RIESKE"/>
    <property type="match status" value="1"/>
</dbReference>
<dbReference type="RefSeq" id="WP_358360678.1">
    <property type="nucleotide sequence ID" value="NZ_JBEZFP010000106.1"/>
</dbReference>
<dbReference type="InterPro" id="IPR050114">
    <property type="entry name" value="UPF0173_UPF0282_UlaG_hydrolase"/>
</dbReference>
<keyword evidence="2" id="KW-0479">Metal-binding</keyword>
<name>A0ABV3DQE8_9ACTN</name>
<evidence type="ECO:0000256" key="3">
    <source>
        <dbReference type="ARBA" id="ARBA00023004"/>
    </source>
</evidence>
<dbReference type="Pfam" id="PF13483">
    <property type="entry name" value="Lactamase_B_3"/>
    <property type="match status" value="1"/>
</dbReference>
<dbReference type="SUPFAM" id="SSF56281">
    <property type="entry name" value="Metallo-hydrolase/oxidoreductase"/>
    <property type="match status" value="1"/>
</dbReference>
<keyword evidence="7" id="KW-1185">Reference proteome</keyword>
<dbReference type="Gene3D" id="2.102.10.10">
    <property type="entry name" value="Rieske [2Fe-2S] iron-sulphur domain"/>
    <property type="match status" value="1"/>
</dbReference>
<dbReference type="CDD" id="cd03467">
    <property type="entry name" value="Rieske"/>
    <property type="match status" value="1"/>
</dbReference>
<dbReference type="InterPro" id="IPR036922">
    <property type="entry name" value="Rieske_2Fe-2S_sf"/>
</dbReference>
<feature type="domain" description="Rieske" evidence="5">
    <location>
        <begin position="449"/>
        <end position="505"/>
    </location>
</feature>
<gene>
    <name evidence="6" type="ORF">AB0C36_31290</name>
</gene>
<dbReference type="InterPro" id="IPR036866">
    <property type="entry name" value="RibonucZ/Hydroxyglut_hydro"/>
</dbReference>
<keyword evidence="1" id="KW-0001">2Fe-2S</keyword>
<dbReference type="Proteomes" id="UP001551482">
    <property type="component" value="Unassembled WGS sequence"/>
</dbReference>
<dbReference type="Pfam" id="PF00355">
    <property type="entry name" value="Rieske"/>
    <property type="match status" value="1"/>
</dbReference>
<evidence type="ECO:0000313" key="7">
    <source>
        <dbReference type="Proteomes" id="UP001551482"/>
    </source>
</evidence>
<evidence type="ECO:0000256" key="2">
    <source>
        <dbReference type="ARBA" id="ARBA00022723"/>
    </source>
</evidence>
<evidence type="ECO:0000259" key="5">
    <source>
        <dbReference type="PROSITE" id="PS51296"/>
    </source>
</evidence>
<dbReference type="PANTHER" id="PTHR43546">
    <property type="entry name" value="UPF0173 METAL-DEPENDENT HYDROLASE MJ1163-RELATED"/>
    <property type="match status" value="1"/>
</dbReference>
<comment type="caution">
    <text evidence="6">The sequence shown here is derived from an EMBL/GenBank/DDBJ whole genome shotgun (WGS) entry which is preliminary data.</text>
</comment>
<protein>
    <submittedName>
        <fullName evidence="6">MBL fold metallo-hydrolase</fullName>
    </submittedName>
</protein>
<accession>A0ABV3DQE8</accession>